<keyword evidence="3" id="KW-0067">ATP-binding</keyword>
<dbReference type="PANTHER" id="PTHR23407">
    <property type="entry name" value="ATPASE INHIBITOR/5-FORMYLTETRAHYDROFOLATE CYCLO-LIGASE"/>
    <property type="match status" value="1"/>
</dbReference>
<evidence type="ECO:0000256" key="5">
    <source>
        <dbReference type="ARBA" id="ARBA00038966"/>
    </source>
</evidence>
<evidence type="ECO:0000313" key="6">
    <source>
        <dbReference type="EMBL" id="QBZ56251.1"/>
    </source>
</evidence>
<dbReference type="GO" id="GO:0035999">
    <property type="term" value="P:tetrahydrofolate interconversion"/>
    <property type="evidence" value="ECO:0007669"/>
    <property type="project" value="TreeGrafter"/>
</dbReference>
<dbReference type="EC" id="6.3.3.2" evidence="5"/>
<evidence type="ECO:0000256" key="2">
    <source>
        <dbReference type="ARBA" id="ARBA00022741"/>
    </source>
</evidence>
<dbReference type="InterPro" id="IPR024185">
    <property type="entry name" value="FTHF_cligase-like_sf"/>
</dbReference>
<evidence type="ECO:0000256" key="3">
    <source>
        <dbReference type="ARBA" id="ARBA00022840"/>
    </source>
</evidence>
<dbReference type="InterPro" id="IPR037171">
    <property type="entry name" value="NagB/RpiA_transferase-like"/>
</dbReference>
<sequence length="357" mass="39672">MSSDPVISGYFRQKPQVYCTLGQVMREGRYFLLWVSSLEPDGAATGTARYFITCGISGTAESRGRRRTANAGRAFQCPRRQKRPTSEIATYYYRYLGDSGFRLEMTLDADAEMSLTAAKQQLRSLMKKRLAAVNRDNALAQSRTIMGSLLTWAPYMNAKRISVFLSMPSGEVQTDAIVRHALSTGKDVYIPYLHKSPLNTPDTPSRVMDMVRLRDLGDYESLKPDKWGIPSVDPSTVHERQRILGGPDAHHSERSTLDLMLMPGVAFDIDPASGLVRRCGHGKGFYDLFVHRYASKITGPGDRESSSILLVGLALTEQFLASQPDMAVPMGPLDRRLDGLILGNGEIKSSKLDQQDR</sequence>
<dbReference type="GO" id="GO:0005739">
    <property type="term" value="C:mitochondrion"/>
    <property type="evidence" value="ECO:0007669"/>
    <property type="project" value="TreeGrafter"/>
</dbReference>
<dbReference type="GO" id="GO:0030272">
    <property type="term" value="F:5-formyltetrahydrofolate cyclo-ligase activity"/>
    <property type="evidence" value="ECO:0007669"/>
    <property type="project" value="UniProtKB-EC"/>
</dbReference>
<dbReference type="InterPro" id="IPR002698">
    <property type="entry name" value="FTHF_cligase"/>
</dbReference>
<evidence type="ECO:0000256" key="4">
    <source>
        <dbReference type="ARBA" id="ARBA00036539"/>
    </source>
</evidence>
<evidence type="ECO:0000256" key="1">
    <source>
        <dbReference type="ARBA" id="ARBA00010638"/>
    </source>
</evidence>
<reference evidence="6 7" key="1">
    <citation type="journal article" date="2019" name="Mol. Biol. Evol.">
        <title>Blast fungal genomes show frequent chromosomal changes, gene gains and losses, and effector gene turnover.</title>
        <authorList>
            <person name="Gomez Luciano L.B."/>
            <person name="Jason Tsai I."/>
            <person name="Chuma I."/>
            <person name="Tosa Y."/>
            <person name="Chen Y.H."/>
            <person name="Li J.Y."/>
            <person name="Li M.Y."/>
            <person name="Jade Lu M.Y."/>
            <person name="Nakayashiki H."/>
            <person name="Li W.H."/>
        </authorList>
    </citation>
    <scope>NUCLEOTIDE SEQUENCE [LARGE SCALE GENOMIC DNA]</scope>
    <source>
        <strain evidence="6">MZ5-1-6</strain>
    </source>
</reference>
<name>A0A4P7N576_PYROR</name>
<dbReference type="Pfam" id="PF01812">
    <property type="entry name" value="5-FTHF_cyc-lig"/>
    <property type="match status" value="1"/>
</dbReference>
<dbReference type="Gene3D" id="3.40.50.10420">
    <property type="entry name" value="NagB/RpiA/CoA transferase-like"/>
    <property type="match status" value="1"/>
</dbReference>
<comment type="similarity">
    <text evidence="1">Belongs to the 5-formyltetrahydrofolate cyclo-ligase family.</text>
</comment>
<gene>
    <name evidence="6" type="ORF">PoMZ_01157</name>
</gene>
<dbReference type="GO" id="GO:0005524">
    <property type="term" value="F:ATP binding"/>
    <property type="evidence" value="ECO:0007669"/>
    <property type="project" value="UniProtKB-KW"/>
</dbReference>
<dbReference type="SUPFAM" id="SSF100950">
    <property type="entry name" value="NagB/RpiA/CoA transferase-like"/>
    <property type="match status" value="1"/>
</dbReference>
<dbReference type="AlphaFoldDB" id="A0A4P7N576"/>
<dbReference type="PANTHER" id="PTHR23407:SF1">
    <property type="entry name" value="5-FORMYLTETRAHYDROFOLATE CYCLO-LIGASE"/>
    <property type="match status" value="1"/>
</dbReference>
<protein>
    <recommendedName>
        <fullName evidence="5">5-formyltetrahydrofolate cyclo-ligase</fullName>
        <ecNumber evidence="5">6.3.3.2</ecNumber>
    </recommendedName>
</protein>
<dbReference type="EMBL" id="CP034205">
    <property type="protein sequence ID" value="QBZ56251.1"/>
    <property type="molecule type" value="Genomic_DNA"/>
</dbReference>
<keyword evidence="2" id="KW-0547">Nucleotide-binding</keyword>
<organism evidence="6 7">
    <name type="scientific">Pyricularia oryzae</name>
    <name type="common">Rice blast fungus</name>
    <name type="synonym">Magnaporthe oryzae</name>
    <dbReference type="NCBI Taxonomy" id="318829"/>
    <lineage>
        <taxon>Eukaryota</taxon>
        <taxon>Fungi</taxon>
        <taxon>Dikarya</taxon>
        <taxon>Ascomycota</taxon>
        <taxon>Pezizomycotina</taxon>
        <taxon>Sordariomycetes</taxon>
        <taxon>Sordariomycetidae</taxon>
        <taxon>Magnaporthales</taxon>
        <taxon>Pyriculariaceae</taxon>
        <taxon>Pyricularia</taxon>
    </lineage>
</organism>
<accession>A0A4P7N576</accession>
<evidence type="ECO:0000313" key="7">
    <source>
        <dbReference type="Proteomes" id="UP000294847"/>
    </source>
</evidence>
<dbReference type="GO" id="GO:0009396">
    <property type="term" value="P:folic acid-containing compound biosynthetic process"/>
    <property type="evidence" value="ECO:0007669"/>
    <property type="project" value="TreeGrafter"/>
</dbReference>
<comment type="catalytic activity">
    <reaction evidence="4">
        <text>(6S)-5-formyl-5,6,7,8-tetrahydrofolate + ATP = (6R)-5,10-methenyltetrahydrofolate + ADP + phosphate</text>
        <dbReference type="Rhea" id="RHEA:10488"/>
        <dbReference type="ChEBI" id="CHEBI:30616"/>
        <dbReference type="ChEBI" id="CHEBI:43474"/>
        <dbReference type="ChEBI" id="CHEBI:57455"/>
        <dbReference type="ChEBI" id="CHEBI:57457"/>
        <dbReference type="ChEBI" id="CHEBI:456216"/>
        <dbReference type="EC" id="6.3.3.2"/>
    </reaction>
</comment>
<dbReference type="Proteomes" id="UP000294847">
    <property type="component" value="Chromosome 2"/>
</dbReference>
<proteinExistence type="inferred from homology"/>